<dbReference type="OrthoDB" id="8480800at2"/>
<dbReference type="AlphaFoldDB" id="A0A2G4YRI1"/>
<dbReference type="InParanoid" id="A0A2G4YRI1"/>
<evidence type="ECO:0000313" key="2">
    <source>
        <dbReference type="EMBL" id="PHZ84887.1"/>
    </source>
</evidence>
<proteinExistence type="predicted"/>
<name>A0A2G4YRI1_9PROT</name>
<evidence type="ECO:0000256" key="1">
    <source>
        <dbReference type="SAM" id="MobiDB-lite"/>
    </source>
</evidence>
<dbReference type="Proteomes" id="UP000229730">
    <property type="component" value="Unassembled WGS sequence"/>
</dbReference>
<feature type="region of interest" description="Disordered" evidence="1">
    <location>
        <begin position="177"/>
        <end position="227"/>
    </location>
</feature>
<reference evidence="2 3" key="1">
    <citation type="submission" date="2017-10" db="EMBL/GenBank/DDBJ databases">
        <title>Frigbacter circumglobatus gen. nov. sp. nov., isolated from sediment cultured in situ.</title>
        <authorList>
            <person name="Zhao Z."/>
        </authorList>
    </citation>
    <scope>NUCLEOTIDE SEQUENCE [LARGE SCALE GENOMIC DNA]</scope>
    <source>
        <strain evidence="2 3">ZYL</strain>
    </source>
</reference>
<keyword evidence="3" id="KW-1185">Reference proteome</keyword>
<dbReference type="RefSeq" id="WP_099472459.1">
    <property type="nucleotide sequence ID" value="NZ_CAXBMK010000002.1"/>
</dbReference>
<protein>
    <submittedName>
        <fullName evidence="2">Uncharacterized protein</fullName>
    </submittedName>
</protein>
<gene>
    <name evidence="2" type="ORF">CRD36_09175</name>
</gene>
<comment type="caution">
    <text evidence="2">The sequence shown here is derived from an EMBL/GenBank/DDBJ whole genome shotgun (WGS) entry which is preliminary data.</text>
</comment>
<accession>A0A2G4YRI1</accession>
<sequence length="227" mass="25475">MDMNVIGLHIHELRNQCRFIEASVDILNQSMENQAAVGAFFGLQNIMLGSNQLARMLWSPRKKGKERAAGLRQVLELPEKYPLNNENILALVDQADEANDQWIAQSKDQYILYDFIGDIANSRHKDVEPKNIFRAFDPTTKIYAFRGVSYNLDALLKAIADVSNRVNQIHQRLYPDQWKEVEPEAPVEDAAPAEDTKAAPKKTAPKKTPAKKPAAKKAAPKKAAAKK</sequence>
<feature type="compositionally biased region" description="Basic residues" evidence="1">
    <location>
        <begin position="199"/>
        <end position="227"/>
    </location>
</feature>
<dbReference type="EMBL" id="PDEM01000020">
    <property type="protein sequence ID" value="PHZ84887.1"/>
    <property type="molecule type" value="Genomic_DNA"/>
</dbReference>
<evidence type="ECO:0000313" key="3">
    <source>
        <dbReference type="Proteomes" id="UP000229730"/>
    </source>
</evidence>
<organism evidence="2 3">
    <name type="scientific">Paremcibacter congregatus</name>
    <dbReference type="NCBI Taxonomy" id="2043170"/>
    <lineage>
        <taxon>Bacteria</taxon>
        <taxon>Pseudomonadati</taxon>
        <taxon>Pseudomonadota</taxon>
        <taxon>Alphaproteobacteria</taxon>
        <taxon>Emcibacterales</taxon>
        <taxon>Emcibacteraceae</taxon>
        <taxon>Paremcibacter</taxon>
    </lineage>
</organism>